<evidence type="ECO:0000259" key="6">
    <source>
        <dbReference type="Pfam" id="PF00892"/>
    </source>
</evidence>
<evidence type="ECO:0000256" key="1">
    <source>
        <dbReference type="ARBA" id="ARBA00004141"/>
    </source>
</evidence>
<feature type="transmembrane region" description="Helical" evidence="5">
    <location>
        <begin position="145"/>
        <end position="162"/>
    </location>
</feature>
<proteinExistence type="predicted"/>
<comment type="caution">
    <text evidence="7">The sequence shown here is derived from an EMBL/GenBank/DDBJ whole genome shotgun (WGS) entry which is preliminary data.</text>
</comment>
<evidence type="ECO:0000256" key="2">
    <source>
        <dbReference type="ARBA" id="ARBA00022692"/>
    </source>
</evidence>
<evidence type="ECO:0000256" key="4">
    <source>
        <dbReference type="ARBA" id="ARBA00023136"/>
    </source>
</evidence>
<dbReference type="Proteomes" id="UP001208935">
    <property type="component" value="Unassembled WGS sequence"/>
</dbReference>
<comment type="subcellular location">
    <subcellularLocation>
        <location evidence="1">Membrane</location>
        <topology evidence="1">Multi-pass membrane protein</topology>
    </subcellularLocation>
</comment>
<keyword evidence="8" id="KW-1185">Reference proteome</keyword>
<organism evidence="7 8">
    <name type="scientific">Verminephrobacter aporrectodeae subsp. tuberculatae</name>
    <dbReference type="NCBI Taxonomy" id="1110392"/>
    <lineage>
        <taxon>Bacteria</taxon>
        <taxon>Pseudomonadati</taxon>
        <taxon>Pseudomonadota</taxon>
        <taxon>Betaproteobacteria</taxon>
        <taxon>Burkholderiales</taxon>
        <taxon>Comamonadaceae</taxon>
        <taxon>Verminephrobacter</taxon>
    </lineage>
</organism>
<reference evidence="8" key="1">
    <citation type="submission" date="2023-07" db="EMBL/GenBank/DDBJ databases">
        <title>Verminephrobacter genomes.</title>
        <authorList>
            <person name="Lund M.B."/>
        </authorList>
    </citation>
    <scope>NUCLEOTIDE SEQUENCE [LARGE SCALE GENOMIC DNA]</scope>
    <source>
        <strain evidence="8">AtM5-05</strain>
    </source>
</reference>
<feature type="transmembrane region" description="Helical" evidence="5">
    <location>
        <begin position="64"/>
        <end position="83"/>
    </location>
</feature>
<sequence length="326" mass="34310">MTMIYHHGNQRMADRCVRVGARTMDRGSTMSLERRAYIAAVVAAMLWGGNFVVLQFALKHFDPYLLAALRFACVALLVPFVGWPGVPWPALLCYAACSGIGQYLLSTMAIQLGLSPGLAALLMQFQVFISLALGWLMLGESIRATTVVGCVLGLAGLTGVLVMGGSKAPLLACAVCLISAAGWAVASVTMKRYPEGMLRLQCATGLICLPVVSVVREVMLPAAPSAIQTLVQAPLHAWLPVAYLVLASFVVAQVLWGQAIGAIGIAATAPFALLIPVFGVTLAWLFAGENLSLRLLMSVAAVLLGLGVHVVPLALKSASGLRERAT</sequence>
<dbReference type="InterPro" id="IPR037185">
    <property type="entry name" value="EmrE-like"/>
</dbReference>
<feature type="transmembrane region" description="Helical" evidence="5">
    <location>
        <begin position="36"/>
        <end position="58"/>
    </location>
</feature>
<keyword evidence="4 5" id="KW-0472">Membrane</keyword>
<feature type="transmembrane region" description="Helical" evidence="5">
    <location>
        <begin position="235"/>
        <end position="256"/>
    </location>
</feature>
<feature type="transmembrane region" description="Helical" evidence="5">
    <location>
        <begin position="118"/>
        <end position="138"/>
    </location>
</feature>
<evidence type="ECO:0000313" key="8">
    <source>
        <dbReference type="Proteomes" id="UP001208935"/>
    </source>
</evidence>
<evidence type="ECO:0000256" key="3">
    <source>
        <dbReference type="ARBA" id="ARBA00022989"/>
    </source>
</evidence>
<evidence type="ECO:0000256" key="5">
    <source>
        <dbReference type="SAM" id="Phobius"/>
    </source>
</evidence>
<feature type="domain" description="EamA" evidence="6">
    <location>
        <begin position="172"/>
        <end position="307"/>
    </location>
</feature>
<feature type="transmembrane region" description="Helical" evidence="5">
    <location>
        <begin position="198"/>
        <end position="215"/>
    </location>
</feature>
<dbReference type="InterPro" id="IPR050638">
    <property type="entry name" value="AA-Vitamin_Transporters"/>
</dbReference>
<dbReference type="SUPFAM" id="SSF103481">
    <property type="entry name" value="Multidrug resistance efflux transporter EmrE"/>
    <property type="match status" value="2"/>
</dbReference>
<feature type="transmembrane region" description="Helical" evidence="5">
    <location>
        <begin position="90"/>
        <end position="112"/>
    </location>
</feature>
<keyword evidence="3 5" id="KW-1133">Transmembrane helix</keyword>
<accession>A0ABT3KS42</accession>
<evidence type="ECO:0000313" key="7">
    <source>
        <dbReference type="EMBL" id="MCW5321147.1"/>
    </source>
</evidence>
<gene>
    <name evidence="7" type="ORF">D5039_08240</name>
</gene>
<protein>
    <recommendedName>
        <fullName evidence="6">EamA domain-containing protein</fullName>
    </recommendedName>
</protein>
<dbReference type="PANTHER" id="PTHR32322:SF9">
    <property type="entry name" value="AMINO-ACID METABOLITE EFFLUX PUMP-RELATED"/>
    <property type="match status" value="1"/>
</dbReference>
<feature type="transmembrane region" description="Helical" evidence="5">
    <location>
        <begin position="263"/>
        <end position="287"/>
    </location>
</feature>
<feature type="transmembrane region" description="Helical" evidence="5">
    <location>
        <begin position="168"/>
        <end position="186"/>
    </location>
</feature>
<feature type="transmembrane region" description="Helical" evidence="5">
    <location>
        <begin position="293"/>
        <end position="315"/>
    </location>
</feature>
<dbReference type="PANTHER" id="PTHR32322">
    <property type="entry name" value="INNER MEMBRANE TRANSPORTER"/>
    <property type="match status" value="1"/>
</dbReference>
<dbReference type="EMBL" id="QZCW01000001">
    <property type="protein sequence ID" value="MCW5321147.1"/>
    <property type="molecule type" value="Genomic_DNA"/>
</dbReference>
<feature type="domain" description="EamA" evidence="6">
    <location>
        <begin position="36"/>
        <end position="161"/>
    </location>
</feature>
<dbReference type="Pfam" id="PF00892">
    <property type="entry name" value="EamA"/>
    <property type="match status" value="2"/>
</dbReference>
<dbReference type="RefSeq" id="WP_265281785.1">
    <property type="nucleotide sequence ID" value="NZ_QZCW01000001.1"/>
</dbReference>
<dbReference type="InterPro" id="IPR000620">
    <property type="entry name" value="EamA_dom"/>
</dbReference>
<keyword evidence="2 5" id="KW-0812">Transmembrane</keyword>
<name>A0ABT3KS42_9BURK</name>